<proteinExistence type="predicted"/>
<protein>
    <recommendedName>
        <fullName evidence="1">DUF6873 domain-containing protein</fullName>
    </recommendedName>
</protein>
<organism evidence="2 3">
    <name type="scientific">Youxingia wuxianensis</name>
    <dbReference type="NCBI Taxonomy" id="2763678"/>
    <lineage>
        <taxon>Bacteria</taxon>
        <taxon>Bacillati</taxon>
        <taxon>Bacillota</taxon>
        <taxon>Clostridia</taxon>
        <taxon>Eubacteriales</taxon>
        <taxon>Oscillospiraceae</taxon>
        <taxon>Youxingia</taxon>
    </lineage>
</organism>
<dbReference type="Pfam" id="PF21778">
    <property type="entry name" value="DUF6873"/>
    <property type="match status" value="1"/>
</dbReference>
<accession>A0A926EPK7</accession>
<reference evidence="2" key="1">
    <citation type="submission" date="2020-08" db="EMBL/GenBank/DDBJ databases">
        <title>Genome public.</title>
        <authorList>
            <person name="Liu C."/>
            <person name="Sun Q."/>
        </authorList>
    </citation>
    <scope>NUCLEOTIDE SEQUENCE</scope>
    <source>
        <strain evidence="2">NSJ-64</strain>
    </source>
</reference>
<evidence type="ECO:0000313" key="3">
    <source>
        <dbReference type="Proteomes" id="UP000623678"/>
    </source>
</evidence>
<comment type="caution">
    <text evidence="2">The sequence shown here is derived from an EMBL/GenBank/DDBJ whole genome shotgun (WGS) entry which is preliminary data.</text>
</comment>
<feature type="domain" description="DUF6873" evidence="1">
    <location>
        <begin position="25"/>
        <end position="243"/>
    </location>
</feature>
<gene>
    <name evidence="2" type="ORF">H8705_01960</name>
</gene>
<dbReference type="EMBL" id="JACRTD010000001">
    <property type="protein sequence ID" value="MBC8584347.1"/>
    <property type="molecule type" value="Genomic_DNA"/>
</dbReference>
<evidence type="ECO:0000259" key="1">
    <source>
        <dbReference type="Pfam" id="PF21778"/>
    </source>
</evidence>
<sequence>MKQWIEKSNLPLHEVTTCAIGAQYIEIIKALTSLGIQVIPIKPDIRLPEPLQGHGDMQICYLGQGKMLLLPGREELREALTGLGFLTEDSDPPGKYYPQDVKLNAVFLGKKCICNSKIIDKKITNHCREQGIEIVEVSQGYSKCNLCVVDERSGITSDKGIERVLSKLGLDILLISEGHIQLPGYPWGFIGGCSGLLGKNTIAFTGSLNSHPDAEKIKSFIHRRRMNIIELTNGPLLDIGSILPLEEKVERTT</sequence>
<dbReference type="Proteomes" id="UP000623678">
    <property type="component" value="Unassembled WGS sequence"/>
</dbReference>
<evidence type="ECO:0000313" key="2">
    <source>
        <dbReference type="EMBL" id="MBC8584347.1"/>
    </source>
</evidence>
<dbReference type="AlphaFoldDB" id="A0A926EPK7"/>
<dbReference type="InterPro" id="IPR049238">
    <property type="entry name" value="DUF6873"/>
</dbReference>
<dbReference type="RefSeq" id="WP_262394170.1">
    <property type="nucleotide sequence ID" value="NZ_JACRTD010000001.1"/>
</dbReference>
<keyword evidence="3" id="KW-1185">Reference proteome</keyword>
<name>A0A926EPK7_9FIRM</name>